<comment type="caution">
    <text evidence="17">The sequence shown here is derived from an EMBL/GenBank/DDBJ whole genome shotgun (WGS) entry which is preliminary data.</text>
</comment>
<dbReference type="Pfam" id="PF03372">
    <property type="entry name" value="Exo_endo_phos"/>
    <property type="match status" value="1"/>
</dbReference>
<dbReference type="Proteomes" id="UP001378592">
    <property type="component" value="Unassembled WGS sequence"/>
</dbReference>
<dbReference type="PANTHER" id="PTHR22748">
    <property type="entry name" value="AP ENDONUCLEASE"/>
    <property type="match status" value="1"/>
</dbReference>
<evidence type="ECO:0000313" key="17">
    <source>
        <dbReference type="EMBL" id="KAK7866024.1"/>
    </source>
</evidence>
<feature type="active site" description="Proton donor/acceptor" evidence="11">
    <location>
        <position position="301"/>
    </location>
</feature>
<dbReference type="GO" id="GO:0008081">
    <property type="term" value="F:phosphoric diester hydrolase activity"/>
    <property type="evidence" value="ECO:0007669"/>
    <property type="project" value="TreeGrafter"/>
</dbReference>
<evidence type="ECO:0000256" key="13">
    <source>
        <dbReference type="PIRSR" id="PIRSR604808-3"/>
    </source>
</evidence>
<dbReference type="GO" id="GO:0005634">
    <property type="term" value="C:nucleus"/>
    <property type="evidence" value="ECO:0007669"/>
    <property type="project" value="UniProtKB-SubCell"/>
</dbReference>
<feature type="binding site" evidence="12">
    <location>
        <position position="399"/>
    </location>
    <ligand>
        <name>Mg(2+)</name>
        <dbReference type="ChEBI" id="CHEBI:18420"/>
        <label>1</label>
    </ligand>
</feature>
<organism evidence="17 18">
    <name type="scientific">Gryllus longicercus</name>
    <dbReference type="NCBI Taxonomy" id="2509291"/>
    <lineage>
        <taxon>Eukaryota</taxon>
        <taxon>Metazoa</taxon>
        <taxon>Ecdysozoa</taxon>
        <taxon>Arthropoda</taxon>
        <taxon>Hexapoda</taxon>
        <taxon>Insecta</taxon>
        <taxon>Pterygota</taxon>
        <taxon>Neoptera</taxon>
        <taxon>Polyneoptera</taxon>
        <taxon>Orthoptera</taxon>
        <taxon>Ensifera</taxon>
        <taxon>Gryllidea</taxon>
        <taxon>Grylloidea</taxon>
        <taxon>Gryllidae</taxon>
        <taxon>Gryllinae</taxon>
        <taxon>Gryllus</taxon>
    </lineage>
</organism>
<feature type="compositionally biased region" description="Basic and acidic residues" evidence="15">
    <location>
        <begin position="116"/>
        <end position="125"/>
    </location>
</feature>
<evidence type="ECO:0000313" key="18">
    <source>
        <dbReference type="Proteomes" id="UP001378592"/>
    </source>
</evidence>
<evidence type="ECO:0000256" key="2">
    <source>
        <dbReference type="ARBA" id="ARBA00001936"/>
    </source>
</evidence>
<name>A0AAN9Z7X0_9ORTH</name>
<dbReference type="NCBIfam" id="TIGR00633">
    <property type="entry name" value="xth"/>
    <property type="match status" value="1"/>
</dbReference>
<dbReference type="Gene3D" id="3.60.10.10">
    <property type="entry name" value="Endonuclease/exonuclease/phosphatase"/>
    <property type="match status" value="1"/>
</dbReference>
<evidence type="ECO:0000256" key="10">
    <source>
        <dbReference type="ARBA" id="ARBA00023242"/>
    </source>
</evidence>
<proteinExistence type="inferred from homology"/>
<evidence type="ECO:0000256" key="11">
    <source>
        <dbReference type="PIRSR" id="PIRSR604808-1"/>
    </source>
</evidence>
<evidence type="ECO:0000256" key="5">
    <source>
        <dbReference type="ARBA" id="ARBA00022723"/>
    </source>
</evidence>
<keyword evidence="8 12" id="KW-0460">Magnesium</keyword>
<feature type="binding site" evidence="12">
    <location>
        <position position="301"/>
    </location>
    <ligand>
        <name>Mg(2+)</name>
        <dbReference type="ChEBI" id="CHEBI:18420"/>
        <label>1</label>
    </ligand>
</feature>
<feature type="site" description="Interaction with DNA substrate" evidence="13">
    <location>
        <position position="399"/>
    </location>
</feature>
<keyword evidence="5 12" id="KW-0479">Metal-binding</keyword>
<evidence type="ECO:0000259" key="16">
    <source>
        <dbReference type="Pfam" id="PF03372"/>
    </source>
</evidence>
<comment type="subcellular location">
    <subcellularLocation>
        <location evidence="3">Nucleus</location>
    </subcellularLocation>
</comment>
<comment type="catalytic activity">
    <reaction evidence="1">
        <text>Exonucleolytic cleavage in the 3'- to 5'-direction to yield nucleoside 5'-phosphates.</text>
        <dbReference type="EC" id="3.1.11.2"/>
    </reaction>
</comment>
<keyword evidence="9 14" id="KW-0234">DNA repair</keyword>
<dbReference type="PROSITE" id="PS00727">
    <property type="entry name" value="AP_NUCLEASE_F1_2"/>
    <property type="match status" value="1"/>
</dbReference>
<dbReference type="InterPro" id="IPR020848">
    <property type="entry name" value="AP_endonuclease_F1_CS"/>
</dbReference>
<dbReference type="GO" id="GO:0008311">
    <property type="term" value="F:double-stranded DNA 3'-5' DNA exonuclease activity"/>
    <property type="evidence" value="ECO:0007669"/>
    <property type="project" value="UniProtKB-EC"/>
</dbReference>
<feature type="site" description="Important for catalytic activity" evidence="13">
    <location>
        <position position="373"/>
    </location>
</feature>
<evidence type="ECO:0000256" key="1">
    <source>
        <dbReference type="ARBA" id="ARBA00000493"/>
    </source>
</evidence>
<evidence type="ECO:0000256" key="3">
    <source>
        <dbReference type="ARBA" id="ARBA00004123"/>
    </source>
</evidence>
<feature type="binding site" evidence="12">
    <location>
        <position position="162"/>
    </location>
    <ligand>
        <name>Mg(2+)</name>
        <dbReference type="ChEBI" id="CHEBI:18420"/>
        <label>1</label>
    </ligand>
</feature>
<feature type="site" description="Transition state stabilizer" evidence="13">
    <location>
        <position position="303"/>
    </location>
</feature>
<dbReference type="GO" id="GO:0006284">
    <property type="term" value="P:base-excision repair"/>
    <property type="evidence" value="ECO:0007669"/>
    <property type="project" value="TreeGrafter"/>
</dbReference>
<protein>
    <recommendedName>
        <fullName evidence="14">DNA-(apurinic or apyrimidinic site) endonuclease</fullName>
        <ecNumber evidence="14">3.1.-.-</ecNumber>
    </recommendedName>
</protein>
<dbReference type="GO" id="GO:0003677">
    <property type="term" value="F:DNA binding"/>
    <property type="evidence" value="ECO:0007669"/>
    <property type="project" value="InterPro"/>
</dbReference>
<dbReference type="AlphaFoldDB" id="A0AAN9Z7X0"/>
<gene>
    <name evidence="17" type="ORF">R5R35_008538</name>
</gene>
<keyword evidence="18" id="KW-1185">Reference proteome</keyword>
<evidence type="ECO:0000256" key="6">
    <source>
        <dbReference type="ARBA" id="ARBA00022763"/>
    </source>
</evidence>
<feature type="binding site" evidence="12">
    <location>
        <position position="190"/>
    </location>
    <ligand>
        <name>Mg(2+)</name>
        <dbReference type="ChEBI" id="CHEBI:18420"/>
        <label>1</label>
    </ligand>
</feature>
<feature type="binding site" evidence="12">
    <location>
        <position position="303"/>
    </location>
    <ligand>
        <name>Mg(2+)</name>
        <dbReference type="ChEBI" id="CHEBI:18420"/>
        <label>1</label>
    </ligand>
</feature>
<evidence type="ECO:0000256" key="4">
    <source>
        <dbReference type="ARBA" id="ARBA00007092"/>
    </source>
</evidence>
<feature type="active site" description="Proton acceptor" evidence="11">
    <location>
        <position position="399"/>
    </location>
</feature>
<evidence type="ECO:0000256" key="7">
    <source>
        <dbReference type="ARBA" id="ARBA00022801"/>
    </source>
</evidence>
<dbReference type="InterPro" id="IPR004808">
    <property type="entry name" value="AP_endonuc_1"/>
</dbReference>
<keyword evidence="12" id="KW-0464">Manganese</keyword>
<sequence length="408" mass="46916">MKAKIHRSEPEKSAAKMEESKEKGENEREDDKPRSRQSKRNINKIVKYHEFEDENSGEEDNVRPRGRQAKRKRGESEDEEFADDDNKKKKSNPSGRGRKTKEKGNIEIVDIESDGEEKTKKEKNVGTKKMNQTSSDYSSIDFSCNKSTIDGKTWNFKISSWNVGGLKAWLKKDGLQFLKYENPDIFCLQETRCSESKLPPETKVDGYHAYWLMGDKEGYAGVGLYTKVKPLEVKYGLGIKEHDSEGRLITAEYDKFYLVVAYVPNAGRGLVTLPKRMKWDPELRKYLKQLGAKKPIILCGDMNVSHQSIDLANPKTNTRNAGFTQEERDGMTTLLKEGFVDTFRHLYPEKTGAYTFWTYMGNARSRNVGWRLDYFIVSERLKPQVCDSVIRSQVYGSDHCPITLLLHM</sequence>
<dbReference type="InterPro" id="IPR036691">
    <property type="entry name" value="Endo/exonu/phosph_ase_sf"/>
</dbReference>
<dbReference type="NCBIfam" id="TIGR00195">
    <property type="entry name" value="exoDNase_III"/>
    <property type="match status" value="1"/>
</dbReference>
<feature type="compositionally biased region" description="Basic residues" evidence="15">
    <location>
        <begin position="88"/>
        <end position="101"/>
    </location>
</feature>
<dbReference type="SUPFAM" id="SSF56219">
    <property type="entry name" value="DNase I-like"/>
    <property type="match status" value="1"/>
</dbReference>
<feature type="compositionally biased region" description="Basic residues" evidence="15">
    <location>
        <begin position="64"/>
        <end position="73"/>
    </location>
</feature>
<accession>A0AAN9Z7X0</accession>
<dbReference type="InterPro" id="IPR005135">
    <property type="entry name" value="Endo/exonuclease/phosphatase"/>
</dbReference>
<dbReference type="PANTHER" id="PTHR22748:SF6">
    <property type="entry name" value="DNA-(APURINIC OR APYRIMIDINIC SITE) ENDONUCLEASE"/>
    <property type="match status" value="1"/>
</dbReference>
<dbReference type="EMBL" id="JAZDUA010000157">
    <property type="protein sequence ID" value="KAK7866024.1"/>
    <property type="molecule type" value="Genomic_DNA"/>
</dbReference>
<comment type="similarity">
    <text evidence="4 14">Belongs to the DNA repair enzymes AP/ExoA family.</text>
</comment>
<keyword evidence="6 14" id="KW-0227">DNA damage</keyword>
<feature type="region of interest" description="Disordered" evidence="15">
    <location>
        <begin position="1"/>
        <end position="132"/>
    </location>
</feature>
<keyword evidence="7" id="KW-0378">Hydrolase</keyword>
<feature type="domain" description="Endonuclease/exonuclease/phosphatase" evidence="16">
    <location>
        <begin position="160"/>
        <end position="399"/>
    </location>
</feature>
<comment type="cofactor">
    <cofactor evidence="12 14">
        <name>Mg(2+)</name>
        <dbReference type="ChEBI" id="CHEBI:18420"/>
    </cofactor>
    <cofactor evidence="12 14">
        <name>Mn(2+)</name>
        <dbReference type="ChEBI" id="CHEBI:29035"/>
    </cofactor>
    <text evidence="12 14">Probably binds two magnesium or manganese ions per subunit.</text>
</comment>
<reference evidence="17 18" key="1">
    <citation type="submission" date="2024-03" db="EMBL/GenBank/DDBJ databases">
        <title>The genome assembly and annotation of the cricket Gryllus longicercus Weissman &amp; Gray.</title>
        <authorList>
            <person name="Szrajer S."/>
            <person name="Gray D."/>
            <person name="Ylla G."/>
        </authorList>
    </citation>
    <scope>NUCLEOTIDE SEQUENCE [LARGE SCALE GENOMIC DNA]</scope>
    <source>
        <strain evidence="17">DAG 2021-001</strain>
        <tissue evidence="17">Whole body minus gut</tissue>
    </source>
</reference>
<dbReference type="CDD" id="cd09087">
    <property type="entry name" value="Ape1-like_AP-endo"/>
    <property type="match status" value="1"/>
</dbReference>
<feature type="binding site" evidence="12">
    <location>
        <position position="398"/>
    </location>
    <ligand>
        <name>Mg(2+)</name>
        <dbReference type="ChEBI" id="CHEBI:18420"/>
        <label>1</label>
    </ligand>
</feature>
<dbReference type="FunFam" id="3.60.10.10:FF:000009">
    <property type="entry name" value="DNA-(apurinic or apyrimidinic site) lyase"/>
    <property type="match status" value="1"/>
</dbReference>
<keyword evidence="10" id="KW-0539">Nucleus</keyword>
<evidence type="ECO:0000256" key="8">
    <source>
        <dbReference type="ARBA" id="ARBA00022842"/>
    </source>
</evidence>
<feature type="compositionally biased region" description="Basic and acidic residues" evidence="15">
    <location>
        <begin position="1"/>
        <end position="34"/>
    </location>
</feature>
<dbReference type="EC" id="3.1.-.-" evidence="14"/>
<evidence type="ECO:0000256" key="9">
    <source>
        <dbReference type="ARBA" id="ARBA00023204"/>
    </source>
</evidence>
<feature type="active site" evidence="11">
    <location>
        <position position="262"/>
    </location>
</feature>
<evidence type="ECO:0000256" key="12">
    <source>
        <dbReference type="PIRSR" id="PIRSR604808-2"/>
    </source>
</evidence>
<evidence type="ECO:0000256" key="15">
    <source>
        <dbReference type="SAM" id="MobiDB-lite"/>
    </source>
</evidence>
<dbReference type="PROSITE" id="PS51435">
    <property type="entry name" value="AP_NUCLEASE_F1_4"/>
    <property type="match status" value="1"/>
</dbReference>
<comment type="cofactor">
    <cofactor evidence="2">
        <name>Mn(2+)</name>
        <dbReference type="ChEBI" id="CHEBI:29035"/>
    </cofactor>
</comment>
<evidence type="ECO:0000256" key="14">
    <source>
        <dbReference type="RuleBase" id="RU362131"/>
    </source>
</evidence>
<dbReference type="GO" id="GO:0046872">
    <property type="term" value="F:metal ion binding"/>
    <property type="evidence" value="ECO:0007669"/>
    <property type="project" value="UniProtKB-KW"/>
</dbReference>
<dbReference type="GO" id="GO:0003906">
    <property type="term" value="F:DNA-(apurinic or apyrimidinic site) endonuclease activity"/>
    <property type="evidence" value="ECO:0007669"/>
    <property type="project" value="TreeGrafter"/>
</dbReference>